<reference evidence="3" key="1">
    <citation type="submission" date="2011-08" db="EMBL/GenBank/DDBJ databases">
        <authorList>
            <person name="Rombauts S."/>
        </authorList>
    </citation>
    <scope>NUCLEOTIDE SEQUENCE</scope>
    <source>
        <strain evidence="3">London</strain>
    </source>
</reference>
<evidence type="ECO:0000259" key="1">
    <source>
        <dbReference type="PROSITE" id="PS50097"/>
    </source>
</evidence>
<dbReference type="HOGENOM" id="CLU_1130329_0_0_1"/>
<dbReference type="InterPro" id="IPR000210">
    <property type="entry name" value="BTB/POZ_dom"/>
</dbReference>
<dbReference type="Proteomes" id="UP000015104">
    <property type="component" value="Unassembled WGS sequence"/>
</dbReference>
<dbReference type="eggNOG" id="KOG4441">
    <property type="taxonomic scope" value="Eukaryota"/>
</dbReference>
<dbReference type="STRING" id="32264.T1JUI6"/>
<dbReference type="InterPro" id="IPR011333">
    <property type="entry name" value="SKP1/BTB/POZ_sf"/>
</dbReference>
<name>T1JUI6_TETUR</name>
<protein>
    <recommendedName>
        <fullName evidence="1">BTB domain-containing protein</fullName>
    </recommendedName>
</protein>
<dbReference type="PROSITE" id="PS50097">
    <property type="entry name" value="BTB"/>
    <property type="match status" value="2"/>
</dbReference>
<organism evidence="2 3">
    <name type="scientific">Tetranychus urticae</name>
    <name type="common">Two-spotted spider mite</name>
    <dbReference type="NCBI Taxonomy" id="32264"/>
    <lineage>
        <taxon>Eukaryota</taxon>
        <taxon>Metazoa</taxon>
        <taxon>Ecdysozoa</taxon>
        <taxon>Arthropoda</taxon>
        <taxon>Chelicerata</taxon>
        <taxon>Arachnida</taxon>
        <taxon>Acari</taxon>
        <taxon>Acariformes</taxon>
        <taxon>Trombidiformes</taxon>
        <taxon>Prostigmata</taxon>
        <taxon>Eleutherengona</taxon>
        <taxon>Raphignathae</taxon>
        <taxon>Tetranychoidea</taxon>
        <taxon>Tetranychidae</taxon>
        <taxon>Tetranychus</taxon>
    </lineage>
</organism>
<feature type="domain" description="BTB" evidence="1">
    <location>
        <begin position="139"/>
        <end position="205"/>
    </location>
</feature>
<feature type="domain" description="BTB" evidence="1">
    <location>
        <begin position="25"/>
        <end position="91"/>
    </location>
</feature>
<dbReference type="CDD" id="cd18186">
    <property type="entry name" value="BTB_POZ_ZBTB_KLHL-like"/>
    <property type="match status" value="2"/>
</dbReference>
<dbReference type="PANTHER" id="PTHR24410">
    <property type="entry name" value="HL07962P-RELATED"/>
    <property type="match status" value="1"/>
</dbReference>
<dbReference type="EnsemblMetazoa" id="tetur02g01080.1">
    <property type="protein sequence ID" value="tetur02g01080.1"/>
    <property type="gene ID" value="tetur02g01080"/>
</dbReference>
<reference evidence="2" key="2">
    <citation type="submission" date="2015-06" db="UniProtKB">
        <authorList>
            <consortium name="EnsemblMetazoa"/>
        </authorList>
    </citation>
    <scope>IDENTIFICATION</scope>
</reference>
<dbReference type="SUPFAM" id="SSF54695">
    <property type="entry name" value="POZ domain"/>
    <property type="match status" value="2"/>
</dbReference>
<dbReference type="EMBL" id="CAEY01000779">
    <property type="status" value="NOT_ANNOTATED_CDS"/>
    <property type="molecule type" value="Genomic_DNA"/>
</dbReference>
<dbReference type="AlphaFoldDB" id="T1JUI6"/>
<proteinExistence type="predicted"/>
<sequence>MSVQKIGFVRRTQYSSLSYLDNKFIDLTIYNRGKEYRVHKIIVCSAIPYFAEMFSSEKEESSINRIEVDHPTELFDIIIDWAYDRTIYITRQNKSELKELADRLGMFSLVMLFRYASNIPRRISQYSHPPLKYLDNKFIDLTIYNRGKEYRVHKIILCSFIPYFNAMFSSGLEESISNKVEVDHPTKIFEMIIDWAYDRRIVITTANSSELKKLADYFCLEDLRDFNERLKRGIRFTAACDQFRLT</sequence>
<keyword evidence="3" id="KW-1185">Reference proteome</keyword>
<dbReference type="InterPro" id="IPR051481">
    <property type="entry name" value="BTB-POZ/Galectin-3-binding"/>
</dbReference>
<dbReference type="Pfam" id="PF00651">
    <property type="entry name" value="BTB"/>
    <property type="match status" value="2"/>
</dbReference>
<dbReference type="PANTHER" id="PTHR24410:SF23">
    <property type="entry name" value="BTB DOMAIN-CONTAINING PROTEIN-RELATED"/>
    <property type="match status" value="1"/>
</dbReference>
<evidence type="ECO:0000313" key="2">
    <source>
        <dbReference type="EnsemblMetazoa" id="tetur02g01080.1"/>
    </source>
</evidence>
<dbReference type="SMART" id="SM00225">
    <property type="entry name" value="BTB"/>
    <property type="match status" value="2"/>
</dbReference>
<dbReference type="Gene3D" id="3.30.710.10">
    <property type="entry name" value="Potassium Channel Kv1.1, Chain A"/>
    <property type="match status" value="2"/>
</dbReference>
<accession>T1JUI6</accession>
<evidence type="ECO:0000313" key="3">
    <source>
        <dbReference type="Proteomes" id="UP000015104"/>
    </source>
</evidence>